<feature type="region of interest" description="Disordered" evidence="1">
    <location>
        <begin position="1"/>
        <end position="56"/>
    </location>
</feature>
<gene>
    <name evidence="3" type="ORF">ABL78_6046</name>
</gene>
<dbReference type="InterPro" id="IPR009944">
    <property type="entry name" value="Amastin"/>
</dbReference>
<evidence type="ECO:0000256" key="2">
    <source>
        <dbReference type="SAM" id="Phobius"/>
    </source>
</evidence>
<feature type="transmembrane region" description="Helical" evidence="2">
    <location>
        <begin position="315"/>
        <end position="336"/>
    </location>
</feature>
<reference evidence="3 4" key="1">
    <citation type="journal article" date="2015" name="PLoS Pathog.">
        <title>Leptomonas seymouri: Adaptations to the Dixenous Life Cycle Analyzed by Genome Sequencing, Transcriptome Profiling and Co-infection with Leishmania donovani.</title>
        <authorList>
            <person name="Kraeva N."/>
            <person name="Butenko A."/>
            <person name="Hlavacova J."/>
            <person name="Kostygov A."/>
            <person name="Myskova J."/>
            <person name="Grybchuk D."/>
            <person name="Lestinova T."/>
            <person name="Votypka J."/>
            <person name="Volf P."/>
            <person name="Opperdoes F."/>
            <person name="Flegontov P."/>
            <person name="Lukes J."/>
            <person name="Yurchenko V."/>
        </authorList>
    </citation>
    <scope>NUCLEOTIDE SEQUENCE [LARGE SCALE GENOMIC DNA]</scope>
    <source>
        <strain evidence="3 4">ATCC 30220</strain>
    </source>
</reference>
<feature type="transmembrane region" description="Helical" evidence="2">
    <location>
        <begin position="414"/>
        <end position="436"/>
    </location>
</feature>
<evidence type="ECO:0008006" key="5">
    <source>
        <dbReference type="Google" id="ProtNLM"/>
    </source>
</evidence>
<keyword evidence="2" id="KW-0472">Membrane</keyword>
<dbReference type="OrthoDB" id="271020at2759"/>
<dbReference type="Proteomes" id="UP000038009">
    <property type="component" value="Unassembled WGS sequence"/>
</dbReference>
<keyword evidence="4" id="KW-1185">Reference proteome</keyword>
<keyword evidence="2" id="KW-1133">Transmembrane helix</keyword>
<feature type="compositionally biased region" description="Polar residues" evidence="1">
    <location>
        <begin position="34"/>
        <end position="51"/>
    </location>
</feature>
<feature type="transmembrane region" description="Helical" evidence="2">
    <location>
        <begin position="477"/>
        <end position="497"/>
    </location>
</feature>
<dbReference type="PANTHER" id="PTHR33297">
    <property type="entry name" value="AMASTIN-LIKE SURFACE PROTEIN-LIKE PROTEIN-RELATED"/>
    <property type="match status" value="1"/>
</dbReference>
<evidence type="ECO:0000313" key="3">
    <source>
        <dbReference type="EMBL" id="KPI84891.1"/>
    </source>
</evidence>
<feature type="compositionally biased region" description="Basic and acidic residues" evidence="1">
    <location>
        <begin position="1"/>
        <end position="19"/>
    </location>
</feature>
<dbReference type="EMBL" id="LJSK01000223">
    <property type="protein sequence ID" value="KPI84891.1"/>
    <property type="molecule type" value="Genomic_DNA"/>
</dbReference>
<organism evidence="3 4">
    <name type="scientific">Leptomonas seymouri</name>
    <dbReference type="NCBI Taxonomy" id="5684"/>
    <lineage>
        <taxon>Eukaryota</taxon>
        <taxon>Discoba</taxon>
        <taxon>Euglenozoa</taxon>
        <taxon>Kinetoplastea</taxon>
        <taxon>Metakinetoplastina</taxon>
        <taxon>Trypanosomatida</taxon>
        <taxon>Trypanosomatidae</taxon>
        <taxon>Leishmaniinae</taxon>
        <taxon>Leptomonas</taxon>
    </lineage>
</organism>
<dbReference type="OMA" id="WHTELIM"/>
<feature type="transmembrane region" description="Helical" evidence="2">
    <location>
        <begin position="136"/>
        <end position="157"/>
    </location>
</feature>
<feature type="transmembrane region" description="Helical" evidence="2">
    <location>
        <begin position="271"/>
        <end position="295"/>
    </location>
</feature>
<evidence type="ECO:0000256" key="1">
    <source>
        <dbReference type="SAM" id="MobiDB-lite"/>
    </source>
</evidence>
<proteinExistence type="predicted"/>
<feature type="transmembrane region" description="Helical" evidence="2">
    <location>
        <begin position="200"/>
        <end position="222"/>
    </location>
</feature>
<feature type="transmembrane region" description="Helical" evidence="2">
    <location>
        <begin position="387"/>
        <end position="408"/>
    </location>
</feature>
<dbReference type="AlphaFoldDB" id="A0A0N1PC74"/>
<name>A0A0N1PC74_LEPSE</name>
<accession>A0A0N1PC74</accession>
<sequence>MHHEIHEPLDTQDEDRLSEPRSAPVDNLSDGVHRSSQQNDSDGASTAQATSRTEKYSQRVAQASSVWFSGLFSGRSYVPRPKKVEEAELSENIKEERLMETTYTVPRGYKYYKDDLPAIINPTPEGPLSRALTVHLVLNFVAFVFTLAACCQVPWYLGRDKVAGADTYKGRKFTLWKQEGGSLPSFTVHSMKNCPIEKQFFQTIAASIIIGCFFTVVSMILAGVRLTGRSGYGWILLFSFLAFGWTLCGNAMSISLYYLSRCDSTRFSNIARFNAGFALTLIAWVFQLAGLLAIAFTTKLNIGPVLKTVRVMDTYYMVLLLIALAFVIIANATTVWKRKFDTDHVKVVRINYWHTELIMQNGTNIYFGRAHYRCGAYGKRMKASVSFLILGTIMIFMALMFAIPAFLARGCRTASLVFTGIAAVFLIISWVTAVAVRYRKSCTLPVPSSIYADYPGVPTGVFNGKTDFPGYGVQEGVILSIIAWALTVAAFVLNIVVPWPEIKE</sequence>
<dbReference type="Pfam" id="PF07344">
    <property type="entry name" value="Amastin"/>
    <property type="match status" value="2"/>
</dbReference>
<protein>
    <recommendedName>
        <fullName evidence="5">Amastin surface glycoprotein</fullName>
    </recommendedName>
</protein>
<feature type="transmembrane region" description="Helical" evidence="2">
    <location>
        <begin position="234"/>
        <end position="259"/>
    </location>
</feature>
<keyword evidence="2" id="KW-0812">Transmembrane</keyword>
<evidence type="ECO:0000313" key="4">
    <source>
        <dbReference type="Proteomes" id="UP000038009"/>
    </source>
</evidence>
<comment type="caution">
    <text evidence="3">The sequence shown here is derived from an EMBL/GenBank/DDBJ whole genome shotgun (WGS) entry which is preliminary data.</text>
</comment>
<dbReference type="PANTHER" id="PTHR33297:SF4">
    <property type="entry name" value="AMASTIN"/>
    <property type="match status" value="1"/>
</dbReference>
<dbReference type="VEuPathDB" id="TriTrypDB:Lsey_0223_0020"/>